<sequence>MRRCLLSNHVKPRIWFLPEPIYWPNSKSMKLQNHSCSHSKSSQMHRYDFNLIACLHFSKPTLPIDVRIIIYNLTFDSRKLGRKAQQNKPFTGTSKCAARRRAKRYGRCFDCGALLEANHVCKLFTTRSSSDCLSVIHEGPAKLYAERSYRPNSDAAQLIENDILYIKALKL</sequence>
<dbReference type="InterPro" id="IPR008891">
    <property type="entry name" value="Viral_NABP"/>
</dbReference>
<dbReference type="Pfam" id="PF05515">
    <property type="entry name" value="Viral_NABP"/>
    <property type="match status" value="1"/>
</dbReference>
<organism evidence="1">
    <name type="scientific">Garlic virus X</name>
    <dbReference type="NCBI Taxonomy" id="150284"/>
    <lineage>
        <taxon>Viruses</taxon>
        <taxon>Riboviria</taxon>
        <taxon>Orthornavirae</taxon>
        <taxon>Kitrinoviricota</taxon>
        <taxon>Alsuviricetes</taxon>
        <taxon>Tymovirales</taxon>
        <taxon>Alphaflexiviridae</taxon>
        <taxon>Allexivirus</taxon>
        <taxon>Acarallexivirus</taxon>
        <taxon>Allexivirus ecsallii</taxon>
    </lineage>
</organism>
<evidence type="ECO:0000313" key="1">
    <source>
        <dbReference type="EMBL" id="QED44852.1"/>
    </source>
</evidence>
<proteinExistence type="predicted"/>
<dbReference type="EMBL" id="MN059399">
    <property type="protein sequence ID" value="QED44858.1"/>
    <property type="molecule type" value="Genomic_RNA"/>
</dbReference>
<evidence type="ECO:0000313" key="2">
    <source>
        <dbReference type="EMBL" id="QED44858.1"/>
    </source>
</evidence>
<accession>A0A6M2YY49</accession>
<dbReference type="EMBL" id="MN059398">
    <property type="protein sequence ID" value="QED44852.1"/>
    <property type="molecule type" value="Genomic_RNA"/>
</dbReference>
<evidence type="ECO:0000313" key="3">
    <source>
        <dbReference type="EMBL" id="QED44864.1"/>
    </source>
</evidence>
<dbReference type="EMBL" id="MN059400">
    <property type="protein sequence ID" value="QED44864.1"/>
    <property type="molecule type" value="Genomic_RNA"/>
</dbReference>
<gene>
    <name evidence="1" type="primary">ORF6</name>
</gene>
<protein>
    <submittedName>
        <fullName evidence="1">NBP</fullName>
    </submittedName>
</protein>
<name>A0A6M2YY49_9VIRU</name>
<reference evidence="1" key="1">
    <citation type="submission" date="2019-06" db="EMBL/GenBank/DDBJ databases">
        <authorList>
            <person name="Jo Y."/>
            <person name="Cho W.K."/>
        </authorList>
    </citation>
    <scope>NUCLEOTIDE SEQUENCE</scope>
    <source>
        <strain evidence="1">G108-1</strain>
        <strain evidence="2">G108-2</strain>
        <strain evidence="3">G108-3</strain>
    </source>
</reference>